<dbReference type="GO" id="GO:0005829">
    <property type="term" value="C:cytosol"/>
    <property type="evidence" value="ECO:0007669"/>
    <property type="project" value="TreeGrafter"/>
</dbReference>
<sequence>MEFGFLTQGWLPESIRAGDPDAEHRALMDDLEVCLAAERAGFKYIWISEHHFLDEYSHISSNDVFLGALAGLTSTAHIGSGIFNPLPKVHHPAALAERVAMLDHLTEGRFEFGVGRGAGSHEVRAFQTDIDDVSETKKIFEDVVPQFKHMWLNEEYPGYSSRYWNMPPRKVLPKPYGPLHPAIWYAAGNMTSFEMCGRRGMGALGFSLDELPRTEEAIKIYKDAVAKCDDPIGAWVNDNLIVANGFNSIAEDRETARRDFLAPGGNNYQMSQVFRYHDTFPRPEGFPQWPEVMPDLTEEALDAFLGLGAAIVGDPDDVVAQVARWEATGADQFLMLRGVKTKEQTLRMIKLMGEHVIPKFDKEPGHRTTKLRAEAAGRVGV</sequence>
<keyword evidence="1" id="KW-0560">Oxidoreductase</keyword>
<dbReference type="Pfam" id="PF00296">
    <property type="entry name" value="Bac_luciferase"/>
    <property type="match status" value="1"/>
</dbReference>
<organism evidence="4 5">
    <name type="scientific">Pseudonocardia endophytica</name>
    <dbReference type="NCBI Taxonomy" id="401976"/>
    <lineage>
        <taxon>Bacteria</taxon>
        <taxon>Bacillati</taxon>
        <taxon>Actinomycetota</taxon>
        <taxon>Actinomycetes</taxon>
        <taxon>Pseudonocardiales</taxon>
        <taxon>Pseudonocardiaceae</taxon>
        <taxon>Pseudonocardia</taxon>
    </lineage>
</organism>
<evidence type="ECO:0000259" key="3">
    <source>
        <dbReference type="Pfam" id="PF00296"/>
    </source>
</evidence>
<accession>A0A4R1HYE7</accession>
<dbReference type="Gene3D" id="3.20.20.30">
    <property type="entry name" value="Luciferase-like domain"/>
    <property type="match status" value="1"/>
</dbReference>
<dbReference type="EMBL" id="SMFZ01000001">
    <property type="protein sequence ID" value="TCK25890.1"/>
    <property type="molecule type" value="Genomic_DNA"/>
</dbReference>
<dbReference type="PANTHER" id="PTHR30137">
    <property type="entry name" value="LUCIFERASE-LIKE MONOOXYGENASE"/>
    <property type="match status" value="1"/>
</dbReference>
<protein>
    <submittedName>
        <fullName evidence="4">Alkanesulfonate monooxygenase SsuD/methylene tetrahydromethanopterin reductase-like flavin-dependent oxidoreductase (Luciferase family)</fullName>
    </submittedName>
</protein>
<reference evidence="4 5" key="1">
    <citation type="submission" date="2019-03" db="EMBL/GenBank/DDBJ databases">
        <title>Sequencing the genomes of 1000 actinobacteria strains.</title>
        <authorList>
            <person name="Klenk H.-P."/>
        </authorList>
    </citation>
    <scope>NUCLEOTIDE SEQUENCE [LARGE SCALE GENOMIC DNA]</scope>
    <source>
        <strain evidence="4 5">DSM 44969</strain>
    </source>
</reference>
<dbReference type="PANTHER" id="PTHR30137:SF8">
    <property type="entry name" value="BLR5498 PROTEIN"/>
    <property type="match status" value="1"/>
</dbReference>
<evidence type="ECO:0000313" key="5">
    <source>
        <dbReference type="Proteomes" id="UP000295560"/>
    </source>
</evidence>
<evidence type="ECO:0000256" key="1">
    <source>
        <dbReference type="ARBA" id="ARBA00023002"/>
    </source>
</evidence>
<feature type="domain" description="Luciferase-like" evidence="3">
    <location>
        <begin position="15"/>
        <end position="332"/>
    </location>
</feature>
<dbReference type="AlphaFoldDB" id="A0A4R1HYE7"/>
<dbReference type="RefSeq" id="WP_207908614.1">
    <property type="nucleotide sequence ID" value="NZ_SMFZ01000001.1"/>
</dbReference>
<dbReference type="InterPro" id="IPR011251">
    <property type="entry name" value="Luciferase-like_dom"/>
</dbReference>
<evidence type="ECO:0000313" key="4">
    <source>
        <dbReference type="EMBL" id="TCK25890.1"/>
    </source>
</evidence>
<name>A0A4R1HYE7_PSEEN</name>
<evidence type="ECO:0000256" key="2">
    <source>
        <dbReference type="ARBA" id="ARBA00023033"/>
    </source>
</evidence>
<dbReference type="InterPro" id="IPR050766">
    <property type="entry name" value="Bact_Lucif_Oxidored"/>
</dbReference>
<dbReference type="InterPro" id="IPR036661">
    <property type="entry name" value="Luciferase-like_sf"/>
</dbReference>
<proteinExistence type="predicted"/>
<dbReference type="GO" id="GO:0004497">
    <property type="term" value="F:monooxygenase activity"/>
    <property type="evidence" value="ECO:0007669"/>
    <property type="project" value="UniProtKB-KW"/>
</dbReference>
<keyword evidence="5" id="KW-1185">Reference proteome</keyword>
<dbReference type="SUPFAM" id="SSF51679">
    <property type="entry name" value="Bacterial luciferase-like"/>
    <property type="match status" value="1"/>
</dbReference>
<dbReference type="Proteomes" id="UP000295560">
    <property type="component" value="Unassembled WGS sequence"/>
</dbReference>
<keyword evidence="2 4" id="KW-0503">Monooxygenase</keyword>
<dbReference type="GO" id="GO:0016705">
    <property type="term" value="F:oxidoreductase activity, acting on paired donors, with incorporation or reduction of molecular oxygen"/>
    <property type="evidence" value="ECO:0007669"/>
    <property type="project" value="InterPro"/>
</dbReference>
<comment type="caution">
    <text evidence="4">The sequence shown here is derived from an EMBL/GenBank/DDBJ whole genome shotgun (WGS) entry which is preliminary data.</text>
</comment>
<gene>
    <name evidence="4" type="ORF">EV378_1717</name>
</gene>